<comment type="caution">
    <text evidence="4">The sequence shown here is derived from an EMBL/GenBank/DDBJ whole genome shotgun (WGS) entry which is preliminary data.</text>
</comment>
<dbReference type="EMBL" id="SLXH01000001">
    <property type="protein sequence ID" value="TCP20456.1"/>
    <property type="molecule type" value="Genomic_DNA"/>
</dbReference>
<proteinExistence type="predicted"/>
<dbReference type="InterPro" id="IPR003660">
    <property type="entry name" value="HAMP_dom"/>
</dbReference>
<dbReference type="InterPro" id="IPR052016">
    <property type="entry name" value="Bact_Sigma-Reg"/>
</dbReference>
<dbReference type="CDD" id="cd06225">
    <property type="entry name" value="HAMP"/>
    <property type="match status" value="1"/>
</dbReference>
<dbReference type="Pfam" id="PF07228">
    <property type="entry name" value="SpoIIE"/>
    <property type="match status" value="1"/>
</dbReference>
<dbReference type="Proteomes" id="UP000295182">
    <property type="component" value="Unassembled WGS sequence"/>
</dbReference>
<evidence type="ECO:0000256" key="1">
    <source>
        <dbReference type="ARBA" id="ARBA00022801"/>
    </source>
</evidence>
<dbReference type="InterPro" id="IPR036457">
    <property type="entry name" value="PPM-type-like_dom_sf"/>
</dbReference>
<evidence type="ECO:0000259" key="3">
    <source>
        <dbReference type="PROSITE" id="PS51746"/>
    </source>
</evidence>
<dbReference type="PROSITE" id="PS50885">
    <property type="entry name" value="HAMP"/>
    <property type="match status" value="1"/>
</dbReference>
<dbReference type="AlphaFoldDB" id="A0A4V2SKQ9"/>
<accession>A0A4V2SKQ9</accession>
<evidence type="ECO:0000313" key="5">
    <source>
        <dbReference type="Proteomes" id="UP000295182"/>
    </source>
</evidence>
<keyword evidence="5" id="KW-1185">Reference proteome</keyword>
<dbReference type="PROSITE" id="PS51746">
    <property type="entry name" value="PPM_2"/>
    <property type="match status" value="1"/>
</dbReference>
<gene>
    <name evidence="4" type="ORF">EV674_101105</name>
</gene>
<dbReference type="SMART" id="SM00304">
    <property type="entry name" value="HAMP"/>
    <property type="match status" value="1"/>
</dbReference>
<organism evidence="4 5">
    <name type="scientific">Simplicispira metamorpha</name>
    <dbReference type="NCBI Taxonomy" id="80881"/>
    <lineage>
        <taxon>Bacteria</taxon>
        <taxon>Pseudomonadati</taxon>
        <taxon>Pseudomonadota</taxon>
        <taxon>Betaproteobacteria</taxon>
        <taxon>Burkholderiales</taxon>
        <taxon>Comamonadaceae</taxon>
        <taxon>Simplicispira</taxon>
    </lineage>
</organism>
<feature type="domain" description="HAMP" evidence="2">
    <location>
        <begin position="289"/>
        <end position="341"/>
    </location>
</feature>
<dbReference type="GO" id="GO:0016791">
    <property type="term" value="F:phosphatase activity"/>
    <property type="evidence" value="ECO:0007669"/>
    <property type="project" value="TreeGrafter"/>
</dbReference>
<keyword evidence="1" id="KW-0378">Hydrolase</keyword>
<dbReference type="GO" id="GO:0016020">
    <property type="term" value="C:membrane"/>
    <property type="evidence" value="ECO:0007669"/>
    <property type="project" value="InterPro"/>
</dbReference>
<dbReference type="SUPFAM" id="SSF158472">
    <property type="entry name" value="HAMP domain-like"/>
    <property type="match status" value="1"/>
</dbReference>
<feature type="domain" description="PPM-type phosphatase" evidence="3">
    <location>
        <begin position="463"/>
        <end position="680"/>
    </location>
</feature>
<protein>
    <submittedName>
        <fullName evidence="4">Sigma-B regulation protein RsbU (Phosphoserine phosphatase)</fullName>
    </submittedName>
</protein>
<dbReference type="PANTHER" id="PTHR43156">
    <property type="entry name" value="STAGE II SPORULATION PROTEIN E-RELATED"/>
    <property type="match status" value="1"/>
</dbReference>
<sequence length="683" mass="73565">MLLRTRITLIVALGLVLTVLGLGSAGLLREQLLQQRLASTALAAQTSLWGEMLAAEDRLLDQGLDQLLADTRFLHAVRLGDLAALEQALQALNLLPGPAQPLALVALVNARQDPIALGLAPPRPLLDSVSLDRAATGESVGGLRLGAGSVPLVLSARALPGQTEPVVLVLGRHARHALERFAERTATTASVLDLRGALSASTDDALWRSAQVQVSPRTAHHGQHEVGARTYTLNSTPLSDIAGRSAGVLVTLGDQTEEADASAFLGRLALGGTLALVLAVLLGLNFYLGRSLRPLGKAIAALQALARGDASVRLQHAGDDEIGRIAQAVVAFRRNAQELAASRTLRERVRRRQERLIRHRLQHLADATDMTSREEMLRLLNATGPQPTGAPHGDEEQLRQLAAVMAELTERIIQQHQSLSSMIVELREALVTKTRLAGLEQELQIAAQVQLSILPRHLPADPRVQLHCHITPAREVGGDFYDYFEIDREHFGFVMADVSGKGVPAALFMAITRTLLKATALFVTSPTSCMRKLNDLLAVENDQMMFVTIFYGVLHLPSGRVAYVNAGHNPPYLRRADGTVEPVARTGGMAVAVSDGFVYREGSVQLAPGDLLFLYTDGITEAFDIDAQEYGDQRLEAVLRGLDGQGLEPADVCTAVLADVRQFERGAPQADDITCMALRWQGA</sequence>
<dbReference type="RefSeq" id="WP_119012410.1">
    <property type="nucleotide sequence ID" value="NZ_QXNC01000005.1"/>
</dbReference>
<reference evidence="4 5" key="1">
    <citation type="submission" date="2019-03" db="EMBL/GenBank/DDBJ databases">
        <title>Genomic Encyclopedia of Type Strains, Phase IV (KMG-IV): sequencing the most valuable type-strain genomes for metagenomic binning, comparative biology and taxonomic classification.</title>
        <authorList>
            <person name="Goeker M."/>
        </authorList>
    </citation>
    <scope>NUCLEOTIDE SEQUENCE [LARGE SCALE GENOMIC DNA]</scope>
    <source>
        <strain evidence="4 5">DSM 1837</strain>
    </source>
</reference>
<dbReference type="GO" id="GO:0007165">
    <property type="term" value="P:signal transduction"/>
    <property type="evidence" value="ECO:0007669"/>
    <property type="project" value="InterPro"/>
</dbReference>
<dbReference type="Gene3D" id="6.10.340.10">
    <property type="match status" value="1"/>
</dbReference>
<name>A0A4V2SKQ9_9BURK</name>
<dbReference type="OrthoDB" id="9802500at2"/>
<dbReference type="Gene3D" id="3.60.40.10">
    <property type="entry name" value="PPM-type phosphatase domain"/>
    <property type="match status" value="1"/>
</dbReference>
<dbReference type="InterPro" id="IPR001932">
    <property type="entry name" value="PPM-type_phosphatase-like_dom"/>
</dbReference>
<dbReference type="SUPFAM" id="SSF81606">
    <property type="entry name" value="PP2C-like"/>
    <property type="match status" value="1"/>
</dbReference>
<dbReference type="PANTHER" id="PTHR43156:SF2">
    <property type="entry name" value="STAGE II SPORULATION PROTEIN E"/>
    <property type="match status" value="1"/>
</dbReference>
<dbReference type="SMART" id="SM00331">
    <property type="entry name" value="PP2C_SIG"/>
    <property type="match status" value="1"/>
</dbReference>
<evidence type="ECO:0000259" key="2">
    <source>
        <dbReference type="PROSITE" id="PS50885"/>
    </source>
</evidence>
<dbReference type="Pfam" id="PF00672">
    <property type="entry name" value="HAMP"/>
    <property type="match status" value="1"/>
</dbReference>
<evidence type="ECO:0000313" key="4">
    <source>
        <dbReference type="EMBL" id="TCP20456.1"/>
    </source>
</evidence>